<evidence type="ECO:0000256" key="3">
    <source>
        <dbReference type="ARBA" id="ARBA00023125"/>
    </source>
</evidence>
<evidence type="ECO:0000259" key="7">
    <source>
        <dbReference type="PROSITE" id="PS51032"/>
    </source>
</evidence>
<feature type="compositionally biased region" description="Basic and acidic residues" evidence="6">
    <location>
        <begin position="646"/>
        <end position="655"/>
    </location>
</feature>
<evidence type="ECO:0000256" key="2">
    <source>
        <dbReference type="ARBA" id="ARBA00023015"/>
    </source>
</evidence>
<evidence type="ECO:0000256" key="5">
    <source>
        <dbReference type="ARBA" id="ARBA00023242"/>
    </source>
</evidence>
<feature type="compositionally biased region" description="Basic and acidic residues" evidence="6">
    <location>
        <begin position="500"/>
        <end position="563"/>
    </location>
</feature>
<feature type="region of interest" description="Disordered" evidence="6">
    <location>
        <begin position="428"/>
        <end position="679"/>
    </location>
</feature>
<keyword evidence="5" id="KW-0539">Nucleus</keyword>
<keyword evidence="2" id="KW-0805">Transcription regulation</keyword>
<feature type="compositionally biased region" description="Basic and acidic residues" evidence="6">
    <location>
        <begin position="238"/>
        <end position="272"/>
    </location>
</feature>
<dbReference type="Proteomes" id="UP000886520">
    <property type="component" value="Chromosome 8"/>
</dbReference>
<comment type="caution">
    <text evidence="8">The sequence shown here is derived from an EMBL/GenBank/DDBJ whole genome shotgun (WGS) entry which is preliminary data.</text>
</comment>
<name>A0A9D4ZLC3_ADICA</name>
<dbReference type="PROSITE" id="PS51032">
    <property type="entry name" value="AP2_ERF"/>
    <property type="match status" value="1"/>
</dbReference>
<evidence type="ECO:0000313" key="8">
    <source>
        <dbReference type="EMBL" id="KAI5077035.1"/>
    </source>
</evidence>
<feature type="compositionally biased region" description="Low complexity" evidence="6">
    <location>
        <begin position="628"/>
        <end position="643"/>
    </location>
</feature>
<comment type="subcellular location">
    <subcellularLocation>
        <location evidence="1">Nucleus</location>
    </subcellularLocation>
</comment>
<dbReference type="GO" id="GO:0005634">
    <property type="term" value="C:nucleus"/>
    <property type="evidence" value="ECO:0007669"/>
    <property type="project" value="UniProtKB-SubCell"/>
</dbReference>
<feature type="compositionally biased region" description="Basic and acidic residues" evidence="6">
    <location>
        <begin position="447"/>
        <end position="487"/>
    </location>
</feature>
<keyword evidence="3" id="KW-0238">DNA-binding</keyword>
<dbReference type="GO" id="GO:0003700">
    <property type="term" value="F:DNA-binding transcription factor activity"/>
    <property type="evidence" value="ECO:0007669"/>
    <property type="project" value="InterPro"/>
</dbReference>
<dbReference type="GO" id="GO:0003677">
    <property type="term" value="F:DNA binding"/>
    <property type="evidence" value="ECO:0007669"/>
    <property type="project" value="UniProtKB-KW"/>
</dbReference>
<evidence type="ECO:0000256" key="1">
    <source>
        <dbReference type="ARBA" id="ARBA00004123"/>
    </source>
</evidence>
<feature type="domain" description="AP2/ERF" evidence="7">
    <location>
        <begin position="1"/>
        <end position="74"/>
    </location>
</feature>
<reference evidence="8" key="1">
    <citation type="submission" date="2021-01" db="EMBL/GenBank/DDBJ databases">
        <title>Adiantum capillus-veneris genome.</title>
        <authorList>
            <person name="Fang Y."/>
            <person name="Liao Q."/>
        </authorList>
    </citation>
    <scope>NUCLEOTIDE SEQUENCE</scope>
    <source>
        <strain evidence="8">H3</strain>
        <tissue evidence="8">Leaf</tissue>
    </source>
</reference>
<dbReference type="AlphaFoldDB" id="A0A9D4ZLC3"/>
<dbReference type="EMBL" id="JABFUD020000008">
    <property type="protein sequence ID" value="KAI5077035.1"/>
    <property type="molecule type" value="Genomic_DNA"/>
</dbReference>
<evidence type="ECO:0000313" key="9">
    <source>
        <dbReference type="Proteomes" id="UP000886520"/>
    </source>
</evidence>
<sequence>MAKEKQGKGYWKKDKGWAVERRVIGPPNEAAAGRKMWVGMFPTEEQAAHAADYTNWYLYREGYHKMNHNHINFPDLFPSIHSHLPSELKPLVDLHSLLLPENKAIFLKSCVEYVNQVAPRSDHSDTPSQESSDNDNDNAKIAQGIMKKRDQHARRDNPAPGANMASRMEHDHGGSQGIKKKQDQHASRDPGALHAIKATSMKQKDHGTTQAGIMKKEGQHHMRDPSVSKTNQAIAMKEKEHGTKKKQDQHARREPDALHANKATPMKEKDHGISQAGIMKKEDQHARRDPSALHASKATPMKEKDYGISQAGIMKKEGKHAMRDPSVPKTNQAITMKEKEHGIIKNQDQYATSKKRVTDANKGTMMRQDHGMAQGNIIRKQEQQYARKDTRAIDVNHTTPMKQDHVVAQGNITKKDQDARKDIRPTHAANKATLLSQNHGSAKGTIKKQDLVARKDKEKTIERNRNNEEKERNKMKGDGASKKRSQEEEASSSSKKRQRQDHEERASIKKMEADIRGGKEVKSLVCDAKKREIVKGGRGREVQEPTHDFKGHSPRLRDHRETSRSTLAKENPLKRKKLVLYSSSDEEFESPLVDPNKRNKHPSNPRDHPSKKARKGDAQPPSLNQETLKGPLNKNLNVKNPLGIEKNMKPKRDQSHSSARISKKESLKLKTSKRSYSEEIPSSDQAIVIGGTGAIRNRRSSDSKELDLALGLTVGDLDTDNILGDELLDKELRDASLEEQDQLALMESIDNEVDVDDWLKDIPDDDSVPFIENVDHIRWPDSDSDFHSDD</sequence>
<feature type="region of interest" description="Disordered" evidence="6">
    <location>
        <begin position="238"/>
        <end position="302"/>
    </location>
</feature>
<evidence type="ECO:0000256" key="6">
    <source>
        <dbReference type="SAM" id="MobiDB-lite"/>
    </source>
</evidence>
<accession>A0A9D4ZLC3</accession>
<protein>
    <recommendedName>
        <fullName evidence="7">AP2/ERF domain-containing protein</fullName>
    </recommendedName>
</protein>
<dbReference type="InterPro" id="IPR001471">
    <property type="entry name" value="AP2/ERF_dom"/>
</dbReference>
<keyword evidence="4" id="KW-0804">Transcription</keyword>
<proteinExistence type="predicted"/>
<evidence type="ECO:0000256" key="4">
    <source>
        <dbReference type="ARBA" id="ARBA00023163"/>
    </source>
</evidence>
<organism evidence="8 9">
    <name type="scientific">Adiantum capillus-veneris</name>
    <name type="common">Maidenhair fern</name>
    <dbReference type="NCBI Taxonomy" id="13818"/>
    <lineage>
        <taxon>Eukaryota</taxon>
        <taxon>Viridiplantae</taxon>
        <taxon>Streptophyta</taxon>
        <taxon>Embryophyta</taxon>
        <taxon>Tracheophyta</taxon>
        <taxon>Polypodiopsida</taxon>
        <taxon>Polypodiidae</taxon>
        <taxon>Polypodiales</taxon>
        <taxon>Pteridineae</taxon>
        <taxon>Pteridaceae</taxon>
        <taxon>Vittarioideae</taxon>
        <taxon>Adiantum</taxon>
    </lineage>
</organism>
<feature type="region of interest" description="Disordered" evidence="6">
    <location>
        <begin position="118"/>
        <end position="190"/>
    </location>
</feature>
<feature type="compositionally biased region" description="Basic and acidic residues" evidence="6">
    <location>
        <begin position="279"/>
        <end position="291"/>
    </location>
</feature>
<gene>
    <name evidence="8" type="ORF">GOP47_0009100</name>
</gene>
<keyword evidence="9" id="KW-1185">Reference proteome</keyword>